<evidence type="ECO:0000313" key="3">
    <source>
        <dbReference type="Proteomes" id="UP000467840"/>
    </source>
</evidence>
<gene>
    <name evidence="2" type="ORF">GH714_030177</name>
</gene>
<name>A0A6A6M1N8_HEVBR</name>
<dbReference type="Proteomes" id="UP000467840">
    <property type="component" value="Chromosome 9"/>
</dbReference>
<feature type="compositionally biased region" description="Basic and acidic residues" evidence="1">
    <location>
        <begin position="148"/>
        <end position="157"/>
    </location>
</feature>
<dbReference type="AlphaFoldDB" id="A0A6A6M1N8"/>
<accession>A0A6A6M1N8</accession>
<sequence>MEGIAKGTKLEAWNLDLKMLDEKRAKWKWLWLRNKDSESVEANEEIHRSILNLFQLLSYDERIGPRDLLSSNLLEIEGAAMLLRVSMGRTERCPAPTLKPGQSDAFLHVEHRFGCSTAAVTSVAALRTSGKAIAGEGRESTAGTGGNEDVHRGRAPEKSTVIGAKTVTFRRLASVLFRHITILDRSQSRYLPIYGT</sequence>
<comment type="caution">
    <text evidence="2">The sequence shown here is derived from an EMBL/GenBank/DDBJ whole genome shotgun (WGS) entry which is preliminary data.</text>
</comment>
<dbReference type="EMBL" id="JAAGAX010000008">
    <property type="protein sequence ID" value="KAF2307611.1"/>
    <property type="molecule type" value="Genomic_DNA"/>
</dbReference>
<proteinExistence type="predicted"/>
<keyword evidence="3" id="KW-1185">Reference proteome</keyword>
<organism evidence="2 3">
    <name type="scientific">Hevea brasiliensis</name>
    <name type="common">Para rubber tree</name>
    <name type="synonym">Siphonia brasiliensis</name>
    <dbReference type="NCBI Taxonomy" id="3981"/>
    <lineage>
        <taxon>Eukaryota</taxon>
        <taxon>Viridiplantae</taxon>
        <taxon>Streptophyta</taxon>
        <taxon>Embryophyta</taxon>
        <taxon>Tracheophyta</taxon>
        <taxon>Spermatophyta</taxon>
        <taxon>Magnoliopsida</taxon>
        <taxon>eudicotyledons</taxon>
        <taxon>Gunneridae</taxon>
        <taxon>Pentapetalae</taxon>
        <taxon>rosids</taxon>
        <taxon>fabids</taxon>
        <taxon>Malpighiales</taxon>
        <taxon>Euphorbiaceae</taxon>
        <taxon>Crotonoideae</taxon>
        <taxon>Micrandreae</taxon>
        <taxon>Hevea</taxon>
    </lineage>
</organism>
<evidence type="ECO:0000313" key="2">
    <source>
        <dbReference type="EMBL" id="KAF2307611.1"/>
    </source>
</evidence>
<protein>
    <submittedName>
        <fullName evidence="2">Uncharacterized protein</fullName>
    </submittedName>
</protein>
<reference evidence="2 3" key="1">
    <citation type="journal article" date="2020" name="Mol. Plant">
        <title>The Chromosome-Based Rubber Tree Genome Provides New Insights into Spurge Genome Evolution and Rubber Biosynthesis.</title>
        <authorList>
            <person name="Liu J."/>
            <person name="Shi C."/>
            <person name="Shi C.C."/>
            <person name="Li W."/>
            <person name="Zhang Q.J."/>
            <person name="Zhang Y."/>
            <person name="Li K."/>
            <person name="Lu H.F."/>
            <person name="Shi C."/>
            <person name="Zhu S.T."/>
            <person name="Xiao Z.Y."/>
            <person name="Nan H."/>
            <person name="Yue Y."/>
            <person name="Zhu X.G."/>
            <person name="Wu Y."/>
            <person name="Hong X.N."/>
            <person name="Fan G.Y."/>
            <person name="Tong Y."/>
            <person name="Zhang D."/>
            <person name="Mao C.L."/>
            <person name="Liu Y.L."/>
            <person name="Hao S.J."/>
            <person name="Liu W.Q."/>
            <person name="Lv M.Q."/>
            <person name="Zhang H.B."/>
            <person name="Liu Y."/>
            <person name="Hu-Tang G.R."/>
            <person name="Wang J.P."/>
            <person name="Wang J.H."/>
            <person name="Sun Y.H."/>
            <person name="Ni S.B."/>
            <person name="Chen W.B."/>
            <person name="Zhang X.C."/>
            <person name="Jiao Y.N."/>
            <person name="Eichler E.E."/>
            <person name="Li G.H."/>
            <person name="Liu X."/>
            <person name="Gao L.Z."/>
        </authorList>
    </citation>
    <scope>NUCLEOTIDE SEQUENCE [LARGE SCALE GENOMIC DNA]</scope>
    <source>
        <strain evidence="3">cv. GT1</strain>
        <tissue evidence="2">Leaf</tissue>
    </source>
</reference>
<feature type="region of interest" description="Disordered" evidence="1">
    <location>
        <begin position="134"/>
        <end position="157"/>
    </location>
</feature>
<evidence type="ECO:0000256" key="1">
    <source>
        <dbReference type="SAM" id="MobiDB-lite"/>
    </source>
</evidence>